<dbReference type="PANTHER" id="PTHR30629">
    <property type="entry name" value="PROPHAGE INTEGRASE"/>
    <property type="match status" value="1"/>
</dbReference>
<dbReference type="Gene3D" id="1.10.150.130">
    <property type="match status" value="1"/>
</dbReference>
<proteinExistence type="inferred from homology"/>
<dbReference type="InterPro" id="IPR038488">
    <property type="entry name" value="Integrase_DNA-bd_sf"/>
</dbReference>
<comment type="similarity">
    <text evidence="1">Belongs to the 'phage' integrase family.</text>
</comment>
<dbReference type="PROSITE" id="PS51898">
    <property type="entry name" value="TYR_RECOMBINASE"/>
    <property type="match status" value="1"/>
</dbReference>
<dbReference type="GO" id="GO:0003677">
    <property type="term" value="F:DNA binding"/>
    <property type="evidence" value="ECO:0007669"/>
    <property type="project" value="UniProtKB-KW"/>
</dbReference>
<sequence>MALNAIQLTNLKPKATDYRVPDEDGLYVLVRKNGVRLWRFDYTLHGIRRTLSIGEYGEEREGKVTLARARCIHADAIEAIAKGEHPVSPAQARRLAEEGAKAKAAAEEAAKADAEQRTFGRLADEWLAARKVGNSPKTYARDVRSVGYLKDGYRGGKGFGAVSVEQVETSHLSNLCEKFNTPTRIRVISAARKIVGVAKRKGWIKHSPFADVDFNEGLAKHRQKKRPAITDEAKLAQLLRDIEGYDGRGHNLTRYGLKLLALTFVRPDTVAKATWSSFDLRKATWVIPFADLKMQWLRTETGEAVEDFVVPLSRQTVALLRELHEITGKGRYLFPALGVGRNPGDVMSENTLNFALHSLGYKDVHCAHGFRSSASTILNRQRNGDGRRMFDRSLVELQLDHQDGSTRAIYDRDDALPERIELMQYWADLLDTLRGGGRSKAKQLKAA</sequence>
<organism evidence="6 7">
    <name type="scientific">Bradyrhizobium japonicum</name>
    <dbReference type="NCBI Taxonomy" id="375"/>
    <lineage>
        <taxon>Bacteria</taxon>
        <taxon>Pseudomonadati</taxon>
        <taxon>Pseudomonadota</taxon>
        <taxon>Alphaproteobacteria</taxon>
        <taxon>Hyphomicrobiales</taxon>
        <taxon>Nitrobacteraceae</taxon>
        <taxon>Bradyrhizobium</taxon>
    </lineage>
</organism>
<evidence type="ECO:0000256" key="1">
    <source>
        <dbReference type="ARBA" id="ARBA00008857"/>
    </source>
</evidence>
<dbReference type="InterPro" id="IPR011010">
    <property type="entry name" value="DNA_brk_join_enz"/>
</dbReference>
<feature type="domain" description="Tyr recombinase" evidence="5">
    <location>
        <begin position="224"/>
        <end position="423"/>
    </location>
</feature>
<dbReference type="AlphaFoldDB" id="A0A1Y2JWJ3"/>
<dbReference type="Pfam" id="PF00589">
    <property type="entry name" value="Phage_integrase"/>
    <property type="match status" value="1"/>
</dbReference>
<keyword evidence="4" id="KW-0233">DNA recombination</keyword>
<dbReference type="InterPro" id="IPR013762">
    <property type="entry name" value="Integrase-like_cat_sf"/>
</dbReference>
<dbReference type="RefSeq" id="WP_085398589.1">
    <property type="nucleotide sequence ID" value="NZ_NAFL01000192.1"/>
</dbReference>
<evidence type="ECO:0000256" key="3">
    <source>
        <dbReference type="ARBA" id="ARBA00023125"/>
    </source>
</evidence>
<evidence type="ECO:0000313" key="6">
    <source>
        <dbReference type="EMBL" id="OSJ36474.1"/>
    </source>
</evidence>
<dbReference type="InterPro" id="IPR025166">
    <property type="entry name" value="Integrase_DNA_bind_dom"/>
</dbReference>
<protein>
    <recommendedName>
        <fullName evidence="5">Tyr recombinase domain-containing protein</fullName>
    </recommendedName>
</protein>
<dbReference type="InterPro" id="IPR002104">
    <property type="entry name" value="Integrase_catalytic"/>
</dbReference>
<reference evidence="6 7" key="1">
    <citation type="submission" date="2017-03" db="EMBL/GenBank/DDBJ databases">
        <title>Whole genome sequences of fourteen strains of Bradyrhizobium canariense and one strain of Bradyrhizobium japonicum isolated from Lupinus (Papilionoideae: Genisteae) species in Algeria.</title>
        <authorList>
            <person name="Crovadore J."/>
            <person name="Chekireb D."/>
            <person name="Brachmann A."/>
            <person name="Chablais R."/>
            <person name="Cochard B."/>
            <person name="Lefort F."/>
        </authorList>
    </citation>
    <scope>NUCLEOTIDE SEQUENCE [LARGE SCALE GENOMIC DNA]</scope>
    <source>
        <strain evidence="6 7">UBMA197</strain>
    </source>
</reference>
<accession>A0A1Y2JWJ3</accession>
<dbReference type="Proteomes" id="UP000193335">
    <property type="component" value="Unassembled WGS sequence"/>
</dbReference>
<dbReference type="InterPro" id="IPR010998">
    <property type="entry name" value="Integrase_recombinase_N"/>
</dbReference>
<dbReference type="Gene3D" id="3.30.160.390">
    <property type="entry name" value="Integrase, DNA-binding domain"/>
    <property type="match status" value="1"/>
</dbReference>
<dbReference type="Gene3D" id="1.10.443.10">
    <property type="entry name" value="Intergrase catalytic core"/>
    <property type="match status" value="1"/>
</dbReference>
<dbReference type="GO" id="GO:0006310">
    <property type="term" value="P:DNA recombination"/>
    <property type="evidence" value="ECO:0007669"/>
    <property type="project" value="UniProtKB-KW"/>
</dbReference>
<dbReference type="GO" id="GO:0015074">
    <property type="term" value="P:DNA integration"/>
    <property type="evidence" value="ECO:0007669"/>
    <property type="project" value="UniProtKB-KW"/>
</dbReference>
<dbReference type="PANTHER" id="PTHR30629:SF2">
    <property type="entry name" value="PROPHAGE INTEGRASE INTS-RELATED"/>
    <property type="match status" value="1"/>
</dbReference>
<evidence type="ECO:0000259" key="5">
    <source>
        <dbReference type="PROSITE" id="PS51898"/>
    </source>
</evidence>
<dbReference type="Pfam" id="PF13356">
    <property type="entry name" value="Arm-DNA-bind_3"/>
    <property type="match status" value="1"/>
</dbReference>
<dbReference type="CDD" id="cd00801">
    <property type="entry name" value="INT_P4_C"/>
    <property type="match status" value="1"/>
</dbReference>
<gene>
    <name evidence="6" type="ORF">BSZ19_04015</name>
</gene>
<keyword evidence="3" id="KW-0238">DNA-binding</keyword>
<dbReference type="SUPFAM" id="SSF56349">
    <property type="entry name" value="DNA breaking-rejoining enzymes"/>
    <property type="match status" value="1"/>
</dbReference>
<comment type="caution">
    <text evidence="6">The sequence shown here is derived from an EMBL/GenBank/DDBJ whole genome shotgun (WGS) entry which is preliminary data.</text>
</comment>
<evidence type="ECO:0000256" key="2">
    <source>
        <dbReference type="ARBA" id="ARBA00022908"/>
    </source>
</evidence>
<evidence type="ECO:0000256" key="4">
    <source>
        <dbReference type="ARBA" id="ARBA00023172"/>
    </source>
</evidence>
<name>A0A1Y2JWJ3_BRAJP</name>
<keyword evidence="2" id="KW-0229">DNA integration</keyword>
<dbReference type="EMBL" id="NAFL01000192">
    <property type="protein sequence ID" value="OSJ36474.1"/>
    <property type="molecule type" value="Genomic_DNA"/>
</dbReference>
<evidence type="ECO:0000313" key="7">
    <source>
        <dbReference type="Proteomes" id="UP000193335"/>
    </source>
</evidence>
<dbReference type="InterPro" id="IPR050808">
    <property type="entry name" value="Phage_Integrase"/>
</dbReference>